<gene>
    <name evidence="1" type="ORF">LCGC14_2207610</name>
</gene>
<dbReference type="AlphaFoldDB" id="A0A0F9DEY2"/>
<comment type="caution">
    <text evidence="1">The sequence shown here is derived from an EMBL/GenBank/DDBJ whole genome shotgun (WGS) entry which is preliminary data.</text>
</comment>
<name>A0A0F9DEY2_9ZZZZ</name>
<organism evidence="1">
    <name type="scientific">marine sediment metagenome</name>
    <dbReference type="NCBI Taxonomy" id="412755"/>
    <lineage>
        <taxon>unclassified sequences</taxon>
        <taxon>metagenomes</taxon>
        <taxon>ecological metagenomes</taxon>
    </lineage>
</organism>
<proteinExistence type="predicted"/>
<protein>
    <submittedName>
        <fullName evidence="1">Uncharacterized protein</fullName>
    </submittedName>
</protein>
<evidence type="ECO:0000313" key="1">
    <source>
        <dbReference type="EMBL" id="KKL60209.1"/>
    </source>
</evidence>
<reference evidence="1" key="1">
    <citation type="journal article" date="2015" name="Nature">
        <title>Complex archaea that bridge the gap between prokaryotes and eukaryotes.</title>
        <authorList>
            <person name="Spang A."/>
            <person name="Saw J.H."/>
            <person name="Jorgensen S.L."/>
            <person name="Zaremba-Niedzwiedzka K."/>
            <person name="Martijn J."/>
            <person name="Lind A.E."/>
            <person name="van Eijk R."/>
            <person name="Schleper C."/>
            <person name="Guy L."/>
            <person name="Ettema T.J."/>
        </authorList>
    </citation>
    <scope>NUCLEOTIDE SEQUENCE</scope>
</reference>
<accession>A0A0F9DEY2</accession>
<dbReference type="EMBL" id="LAZR01029227">
    <property type="protein sequence ID" value="KKL60209.1"/>
    <property type="molecule type" value="Genomic_DNA"/>
</dbReference>
<sequence length="102" mass="11532">MPCYIDIMKRDGELYIMKYRGCLKDCKGCIHQVKAETGREHGCNVPWAGRIVDGVLVFDRKQCPIYLEFEASKPIGHTCKKCNTLISPRFPVCLCGYGEATL</sequence>